<gene>
    <name evidence="4" type="ORF">AAEY27_08590</name>
</gene>
<keyword evidence="2" id="KW-0169">Cobalamin biosynthesis</keyword>
<keyword evidence="5" id="KW-1185">Reference proteome</keyword>
<dbReference type="PROSITE" id="PS51014">
    <property type="entry name" value="COBK_CBIJ"/>
    <property type="match status" value="1"/>
</dbReference>
<name>A0ABZ3B9E9_9ENTR</name>
<dbReference type="EC" id="1.3.1.106" evidence="4"/>
<dbReference type="NCBIfam" id="NF005967">
    <property type="entry name" value="PRK08057.1-1"/>
    <property type="match status" value="1"/>
</dbReference>
<reference evidence="4 5" key="1">
    <citation type="submission" date="2024-04" db="EMBL/GenBank/DDBJ databases">
        <title>Kosakonia calanthae sp. nov., a halophilic bacterium isolated from leaves of Calanthe tiplacata.</title>
        <authorList>
            <person name="Wu P."/>
        </authorList>
    </citation>
    <scope>NUCLEOTIDE SEQUENCE [LARGE SCALE GENOMIC DNA]</scope>
    <source>
        <strain evidence="4 5">BYX6</strain>
    </source>
</reference>
<sequence>MNAGAVLVIGGTSDARQICQQLDGANVPYTLSVATPTGEQLAGDIRGQVRCGRLEMDEMIGWLQHNRTRWVIDASHPYADIVSRNIARACEQAQVLLSRYQRPEQLADLTHPLLIHVATLEEACEKVRDLGERILLTTGSKELARWRAGLPGKTLLARVLPVPDVVAQCAELGFGVGEIFALCGPFSAEFNAAFYRQCRVEVVITKASGAEGGYQQKVQPALDAGIPCIVIARPQPTVTGDELLNSQEAFARRLQRWLATRHGEEMRKQK</sequence>
<proteinExistence type="predicted"/>
<evidence type="ECO:0000256" key="1">
    <source>
        <dbReference type="ARBA" id="ARBA00004953"/>
    </source>
</evidence>
<keyword evidence="3 4" id="KW-0560">Oxidoreductase</keyword>
<evidence type="ECO:0000313" key="5">
    <source>
        <dbReference type="Proteomes" id="UP001466893"/>
    </source>
</evidence>
<dbReference type="RefSeq" id="WP_342324644.1">
    <property type="nucleotide sequence ID" value="NZ_CP151800.1"/>
</dbReference>
<dbReference type="NCBIfam" id="TIGR00715">
    <property type="entry name" value="precor6x_red"/>
    <property type="match status" value="1"/>
</dbReference>
<evidence type="ECO:0000256" key="3">
    <source>
        <dbReference type="ARBA" id="ARBA00023002"/>
    </source>
</evidence>
<dbReference type="PANTHER" id="PTHR36925:SF1">
    <property type="entry name" value="COBALT-PRECORRIN-6A REDUCTASE"/>
    <property type="match status" value="1"/>
</dbReference>
<evidence type="ECO:0000256" key="2">
    <source>
        <dbReference type="ARBA" id="ARBA00022573"/>
    </source>
</evidence>
<dbReference type="Proteomes" id="UP001466893">
    <property type="component" value="Chromosome"/>
</dbReference>
<dbReference type="EMBL" id="CP151800">
    <property type="protein sequence ID" value="WZV99920.1"/>
    <property type="molecule type" value="Genomic_DNA"/>
</dbReference>
<protein>
    <submittedName>
        <fullName evidence="4">Cobalt-precorrin-6A reductase</fullName>
        <ecNumber evidence="4">1.3.1.106</ecNumber>
    </submittedName>
</protein>
<evidence type="ECO:0000313" key="4">
    <source>
        <dbReference type="EMBL" id="WZV99920.1"/>
    </source>
</evidence>
<dbReference type="Pfam" id="PF02571">
    <property type="entry name" value="CbiJ"/>
    <property type="match status" value="1"/>
</dbReference>
<comment type="pathway">
    <text evidence="1">Cofactor biosynthesis; adenosylcobalamin biosynthesis.</text>
</comment>
<dbReference type="GO" id="GO:0016491">
    <property type="term" value="F:oxidoreductase activity"/>
    <property type="evidence" value="ECO:0007669"/>
    <property type="project" value="UniProtKB-KW"/>
</dbReference>
<accession>A0ABZ3B9E9</accession>
<dbReference type="PANTHER" id="PTHR36925">
    <property type="entry name" value="COBALT-PRECORRIN-6A REDUCTASE"/>
    <property type="match status" value="1"/>
</dbReference>
<dbReference type="InterPro" id="IPR003723">
    <property type="entry name" value="Precorrin-6x_reduct"/>
</dbReference>
<organism evidence="4 5">
    <name type="scientific">Kosakonia calanthes</name>
    <dbReference type="NCBI Taxonomy" id="3139408"/>
    <lineage>
        <taxon>Bacteria</taxon>
        <taxon>Pseudomonadati</taxon>
        <taxon>Pseudomonadota</taxon>
        <taxon>Gammaproteobacteria</taxon>
        <taxon>Enterobacterales</taxon>
        <taxon>Enterobacteriaceae</taxon>
        <taxon>Kosakonia</taxon>
    </lineage>
</organism>